<dbReference type="SUPFAM" id="SSF51905">
    <property type="entry name" value="FAD/NAD(P)-binding domain"/>
    <property type="match status" value="1"/>
</dbReference>
<accession>A0A0W0G6R4</accession>
<dbReference type="PROSITE" id="PS00623">
    <property type="entry name" value="GMC_OXRED_1"/>
    <property type="match status" value="1"/>
</dbReference>
<dbReference type="Proteomes" id="UP000054988">
    <property type="component" value="Unassembled WGS sequence"/>
</dbReference>
<evidence type="ECO:0000313" key="7">
    <source>
        <dbReference type="Proteomes" id="UP000054988"/>
    </source>
</evidence>
<dbReference type="InterPro" id="IPR053208">
    <property type="entry name" value="GMC_Oxidoreductase_CD"/>
</dbReference>
<feature type="domain" description="Glucose-methanol-choline oxidoreductase N-terminal" evidence="5">
    <location>
        <begin position="479"/>
        <end position="493"/>
    </location>
</feature>
<comment type="caution">
    <text evidence="6">The sequence shown here is derived from an EMBL/GenBank/DDBJ whole genome shotgun (WGS) entry which is preliminary data.</text>
</comment>
<evidence type="ECO:0000259" key="4">
    <source>
        <dbReference type="PROSITE" id="PS00623"/>
    </source>
</evidence>
<dbReference type="CDD" id="cd09630">
    <property type="entry name" value="CDH_like_cytochrome"/>
    <property type="match status" value="1"/>
</dbReference>
<evidence type="ECO:0000259" key="5">
    <source>
        <dbReference type="PROSITE" id="PS00624"/>
    </source>
</evidence>
<keyword evidence="2" id="KW-0274">FAD</keyword>
<keyword evidence="3" id="KW-0732">Signal</keyword>
<dbReference type="Pfam" id="PF05199">
    <property type="entry name" value="GMC_oxred_C"/>
    <property type="match status" value="1"/>
</dbReference>
<dbReference type="Gene3D" id="3.50.50.60">
    <property type="entry name" value="FAD/NAD(P)-binding domain"/>
    <property type="match status" value="1"/>
</dbReference>
<dbReference type="InterPro" id="IPR007867">
    <property type="entry name" value="GMC_OxRtase_C"/>
</dbReference>
<gene>
    <name evidence="6" type="ORF">WG66_3159</name>
</gene>
<feature type="domain" description="Glucose-methanol-choline oxidoreductase N-terminal" evidence="4">
    <location>
        <begin position="311"/>
        <end position="334"/>
    </location>
</feature>
<sequence>MLGRVVLSLLPFVGTALAQAAAHYVDPDSGISFWGITDPVHQVTYGYIFPPVEAGSTEFIGEIVAPIDVKWAGVSPGGGMIRNLLLVAWANEGKIVRSNRYATDYIQPLAYAGPILTDLPSSKVNSTHWKWVYRCQNCTVWADGSINTSGFGAPAWVVSSVGVDEPSNPQSTFLEHTDFGFYGFDFASAHATADDYARWAAGGTGTGSGPSTTTTTTTTSGPVASGIPYDYIVVGAGAGGLIAADRLSEAGKKVLLLERGGPSTWETGGRYGPQWATDAQLTKFDVPGLFESMFSDSNPWWWCKDMNTFAGCLIGGGTSINGALYWYPPDIDFATSAGWPSSWANHHPYTNKLKQRLPSTDHPSTDGKRYLEQTFDVVASLLGKQGYQQITINDNPDYKDHVYGYSAYNFQDGKRTGPVATYLRTSKPRKNFTLQMYTMVTGLVREGSKITGVRTNDTSLGPDGVVPLTAKGRVILSAGSFGTPRILYQSGIGPTDMINIVKADSTFGPNLPPSDQWINLPVGSNVQDNPSINLVFTHPSIDAYDNWATISTNPRTKDAQQYVKNHSGVFSQASPRLNFWRAYFGSDGKTRYLQGTARPGAASVTTDFPYNASQIFTITAYLSTGVTSRGKIGIDAAIRPRALVNPWLTDPVDKEVLIKGVKDIVANIKDVPGLTLITPDNTTTIEQYINDYDINGMNSNHWVGSCSIGSDSKTAVVDQNTKVFGTDNLFIIDASIVRTLPMGNPHGAIMAAAEQGVAKCLALSGGP</sequence>
<dbReference type="AlphaFoldDB" id="A0A0W0G6R4"/>
<name>A0A0W0G6R4_MONRR</name>
<dbReference type="Pfam" id="PF16010">
    <property type="entry name" value="CDH-cyt"/>
    <property type="match status" value="1"/>
</dbReference>
<dbReference type="Gene3D" id="2.60.40.1210">
    <property type="entry name" value="Cellobiose dehydrogenase, cytochrome domain"/>
    <property type="match status" value="1"/>
</dbReference>
<evidence type="ECO:0000256" key="2">
    <source>
        <dbReference type="RuleBase" id="RU003968"/>
    </source>
</evidence>
<evidence type="ECO:0000256" key="1">
    <source>
        <dbReference type="ARBA" id="ARBA00001974"/>
    </source>
</evidence>
<dbReference type="InterPro" id="IPR000172">
    <property type="entry name" value="GMC_OxRdtase_N"/>
</dbReference>
<reference evidence="6 7" key="1">
    <citation type="submission" date="2015-12" db="EMBL/GenBank/DDBJ databases">
        <title>Draft genome sequence of Moniliophthora roreri, the causal agent of frosty pod rot of cacao.</title>
        <authorList>
            <person name="Aime M.C."/>
            <person name="Diaz-Valderrama J.R."/>
            <person name="Kijpornyongpan T."/>
            <person name="Phillips-Mora W."/>
        </authorList>
    </citation>
    <scope>NUCLEOTIDE SEQUENCE [LARGE SCALE GENOMIC DNA]</scope>
    <source>
        <strain evidence="6 7">MCA 2952</strain>
    </source>
</reference>
<comment type="cofactor">
    <cofactor evidence="1">
        <name>FAD</name>
        <dbReference type="ChEBI" id="CHEBI:57692"/>
    </cofactor>
</comment>
<dbReference type="PROSITE" id="PS00624">
    <property type="entry name" value="GMC_OXRED_2"/>
    <property type="match status" value="1"/>
</dbReference>
<dbReference type="Gene3D" id="3.30.410.10">
    <property type="entry name" value="Cholesterol Oxidase, domain 2"/>
    <property type="match status" value="1"/>
</dbReference>
<proteinExistence type="inferred from homology"/>
<organism evidence="6 7">
    <name type="scientific">Moniliophthora roreri</name>
    <name type="common">Frosty pod rot fungus</name>
    <name type="synonym">Monilia roreri</name>
    <dbReference type="NCBI Taxonomy" id="221103"/>
    <lineage>
        <taxon>Eukaryota</taxon>
        <taxon>Fungi</taxon>
        <taxon>Dikarya</taxon>
        <taxon>Basidiomycota</taxon>
        <taxon>Agaricomycotina</taxon>
        <taxon>Agaricomycetes</taxon>
        <taxon>Agaricomycetidae</taxon>
        <taxon>Agaricales</taxon>
        <taxon>Marasmiineae</taxon>
        <taxon>Marasmiaceae</taxon>
        <taxon>Moniliophthora</taxon>
    </lineage>
</organism>
<evidence type="ECO:0000313" key="6">
    <source>
        <dbReference type="EMBL" id="KTB44264.1"/>
    </source>
</evidence>
<dbReference type="GO" id="GO:0050660">
    <property type="term" value="F:flavin adenine dinucleotide binding"/>
    <property type="evidence" value="ECO:0007669"/>
    <property type="project" value="InterPro"/>
</dbReference>
<dbReference type="Pfam" id="PF00732">
    <property type="entry name" value="GMC_oxred_N"/>
    <property type="match status" value="1"/>
</dbReference>
<dbReference type="InterPro" id="IPR036188">
    <property type="entry name" value="FAD/NAD-bd_sf"/>
</dbReference>
<dbReference type="PANTHER" id="PTHR47190">
    <property type="entry name" value="DEHYDROGENASE, PUTATIVE-RELATED"/>
    <property type="match status" value="1"/>
</dbReference>
<dbReference type="PANTHER" id="PTHR47190:SF2">
    <property type="entry name" value="CELLOBIOSE DEHYDROGENASE (AFU_ORTHOLOGUE AFUA_2G17620)"/>
    <property type="match status" value="1"/>
</dbReference>
<comment type="similarity">
    <text evidence="2">Belongs to the GMC oxidoreductase family.</text>
</comment>
<evidence type="ECO:0000256" key="3">
    <source>
        <dbReference type="SAM" id="SignalP"/>
    </source>
</evidence>
<dbReference type="eggNOG" id="KOG1238">
    <property type="taxonomic scope" value="Eukaryota"/>
</dbReference>
<dbReference type="InterPro" id="IPR015920">
    <property type="entry name" value="Cellobiose_DH-like_cyt"/>
</dbReference>
<feature type="chain" id="PRO_5006902403" description="Glucose-methanol-choline oxidoreductase N-terminal domain-containing protein" evidence="3">
    <location>
        <begin position="19"/>
        <end position="767"/>
    </location>
</feature>
<dbReference type="GO" id="GO:0016614">
    <property type="term" value="F:oxidoreductase activity, acting on CH-OH group of donors"/>
    <property type="evidence" value="ECO:0007669"/>
    <property type="project" value="InterPro"/>
</dbReference>
<protein>
    <recommendedName>
        <fullName evidence="4 5">Glucose-methanol-choline oxidoreductase N-terminal domain-containing protein</fullName>
    </recommendedName>
</protein>
<dbReference type="SUPFAM" id="SSF54373">
    <property type="entry name" value="FAD-linked reductases, C-terminal domain"/>
    <property type="match status" value="1"/>
</dbReference>
<dbReference type="EMBL" id="LATX01000961">
    <property type="protein sequence ID" value="KTB44264.1"/>
    <property type="molecule type" value="Genomic_DNA"/>
</dbReference>
<dbReference type="SUPFAM" id="SSF49344">
    <property type="entry name" value="CBD9-like"/>
    <property type="match status" value="1"/>
</dbReference>
<feature type="signal peptide" evidence="3">
    <location>
        <begin position="1"/>
        <end position="18"/>
    </location>
</feature>
<keyword evidence="2" id="KW-0285">Flavoprotein</keyword>